<keyword evidence="2" id="KW-1185">Reference proteome</keyword>
<gene>
    <name evidence="1" type="ORF">VNO78_22423</name>
</gene>
<comment type="caution">
    <text evidence="1">The sequence shown here is derived from an EMBL/GenBank/DDBJ whole genome shotgun (WGS) entry which is preliminary data.</text>
</comment>
<name>A0AAN9S2B7_PSOTE</name>
<proteinExistence type="predicted"/>
<dbReference type="AlphaFoldDB" id="A0AAN9S2B7"/>
<sequence length="95" mass="10425">MVSKANFTDLEARPSLSSHNIHPINENNARCLHRAFILTFSNKSLILDTPTPTNSSTNSKVTHKKNDGFPCYNFRQKGLPSQLSPSDSLGLIGAL</sequence>
<evidence type="ECO:0000313" key="1">
    <source>
        <dbReference type="EMBL" id="KAK7387636.1"/>
    </source>
</evidence>
<dbReference type="EMBL" id="JAYMYS010000006">
    <property type="protein sequence ID" value="KAK7387636.1"/>
    <property type="molecule type" value="Genomic_DNA"/>
</dbReference>
<protein>
    <submittedName>
        <fullName evidence="1">Uncharacterized protein</fullName>
    </submittedName>
</protein>
<accession>A0AAN9S2B7</accession>
<organism evidence="1 2">
    <name type="scientific">Psophocarpus tetragonolobus</name>
    <name type="common">Winged bean</name>
    <name type="synonym">Dolichos tetragonolobus</name>
    <dbReference type="NCBI Taxonomy" id="3891"/>
    <lineage>
        <taxon>Eukaryota</taxon>
        <taxon>Viridiplantae</taxon>
        <taxon>Streptophyta</taxon>
        <taxon>Embryophyta</taxon>
        <taxon>Tracheophyta</taxon>
        <taxon>Spermatophyta</taxon>
        <taxon>Magnoliopsida</taxon>
        <taxon>eudicotyledons</taxon>
        <taxon>Gunneridae</taxon>
        <taxon>Pentapetalae</taxon>
        <taxon>rosids</taxon>
        <taxon>fabids</taxon>
        <taxon>Fabales</taxon>
        <taxon>Fabaceae</taxon>
        <taxon>Papilionoideae</taxon>
        <taxon>50 kb inversion clade</taxon>
        <taxon>NPAAA clade</taxon>
        <taxon>indigoferoid/millettioid clade</taxon>
        <taxon>Phaseoleae</taxon>
        <taxon>Psophocarpus</taxon>
    </lineage>
</organism>
<dbReference type="Proteomes" id="UP001386955">
    <property type="component" value="Unassembled WGS sequence"/>
</dbReference>
<reference evidence="1 2" key="1">
    <citation type="submission" date="2024-01" db="EMBL/GenBank/DDBJ databases">
        <title>The genomes of 5 underutilized Papilionoideae crops provide insights into root nodulation and disease resistanc.</title>
        <authorList>
            <person name="Jiang F."/>
        </authorList>
    </citation>
    <scope>NUCLEOTIDE SEQUENCE [LARGE SCALE GENOMIC DNA]</scope>
    <source>
        <strain evidence="1">DUOXIRENSHENG_FW03</strain>
        <tissue evidence="1">Leaves</tissue>
    </source>
</reference>
<evidence type="ECO:0000313" key="2">
    <source>
        <dbReference type="Proteomes" id="UP001386955"/>
    </source>
</evidence>